<keyword evidence="6" id="KW-1185">Reference proteome</keyword>
<feature type="signal peptide" evidence="3">
    <location>
        <begin position="1"/>
        <end position="33"/>
    </location>
</feature>
<comment type="caution">
    <text evidence="5">The sequence shown here is derived from an EMBL/GenBank/DDBJ whole genome shotgun (WGS) entry which is preliminary data.</text>
</comment>
<sequence>MTPLSVRRRWLPLTLFAVALVLLTTAIPSPALADPNEGDLDSDLEKAISDYIEAEEDLTAAKKRAKTVEKQIKKNKTKVEELTAQVEEIAAAAYAGGNLSSATAILGAESLDLAIDRAMIVNYLGDESAKTVNRLVEARDDLAAEEELLEEEIEKQDKALGKMEDARDAAADQLAGRGGNSAQGPTTDNARVPDAAPRNPDGSYPSEGCSVNDSTTGSCVSPRTKHARDQANIAGFRRYVSCFRPGGDGDHPLGKACDFSVTPGGFSDSDAGGGDKDYGDNLAGWFVKHADRLGVKYVIWYRQIWERGFGWGPYSGGGGAAADHTNHVHLSMV</sequence>
<proteinExistence type="predicted"/>
<evidence type="ECO:0000256" key="2">
    <source>
        <dbReference type="SAM" id="MobiDB-lite"/>
    </source>
</evidence>
<feature type="coiled-coil region" evidence="1">
    <location>
        <begin position="132"/>
        <end position="169"/>
    </location>
</feature>
<keyword evidence="1" id="KW-0175">Coiled coil</keyword>
<feature type="region of interest" description="Disordered" evidence="2">
    <location>
        <begin position="173"/>
        <end position="223"/>
    </location>
</feature>
<name>A0A841FQL9_9ACTN</name>
<evidence type="ECO:0000259" key="4">
    <source>
        <dbReference type="Pfam" id="PF26571"/>
    </source>
</evidence>
<keyword evidence="3" id="KW-0732">Signal</keyword>
<protein>
    <submittedName>
        <fullName evidence="5">Septal ring factor EnvC (AmiA/AmiB activator)</fullName>
    </submittedName>
</protein>
<dbReference type="EMBL" id="JACHGT010000007">
    <property type="protein sequence ID" value="MBB6035852.1"/>
    <property type="molecule type" value="Genomic_DNA"/>
</dbReference>
<dbReference type="AlphaFoldDB" id="A0A841FQL9"/>
<dbReference type="InterPro" id="IPR058593">
    <property type="entry name" value="ARB_07466-like_C"/>
</dbReference>
<feature type="compositionally biased region" description="Polar residues" evidence="2">
    <location>
        <begin position="209"/>
        <end position="221"/>
    </location>
</feature>
<evidence type="ECO:0000313" key="5">
    <source>
        <dbReference type="EMBL" id="MBB6035852.1"/>
    </source>
</evidence>
<evidence type="ECO:0000256" key="1">
    <source>
        <dbReference type="SAM" id="Coils"/>
    </source>
</evidence>
<dbReference type="RefSeq" id="WP_184788682.1">
    <property type="nucleotide sequence ID" value="NZ_BONT01000116.1"/>
</dbReference>
<evidence type="ECO:0000313" key="6">
    <source>
        <dbReference type="Proteomes" id="UP000548476"/>
    </source>
</evidence>
<reference evidence="5 6" key="1">
    <citation type="submission" date="2020-08" db="EMBL/GenBank/DDBJ databases">
        <title>Genomic Encyclopedia of Type Strains, Phase IV (KMG-IV): sequencing the most valuable type-strain genomes for metagenomic binning, comparative biology and taxonomic classification.</title>
        <authorList>
            <person name="Goeker M."/>
        </authorList>
    </citation>
    <scope>NUCLEOTIDE SEQUENCE [LARGE SCALE GENOMIC DNA]</scope>
    <source>
        <strain evidence="5 6">YIM 65646</strain>
    </source>
</reference>
<dbReference type="Pfam" id="PF26571">
    <property type="entry name" value="VldE"/>
    <property type="match status" value="1"/>
</dbReference>
<organism evidence="5 6">
    <name type="scientific">Phytomonospora endophytica</name>
    <dbReference type="NCBI Taxonomy" id="714109"/>
    <lineage>
        <taxon>Bacteria</taxon>
        <taxon>Bacillati</taxon>
        <taxon>Actinomycetota</taxon>
        <taxon>Actinomycetes</taxon>
        <taxon>Micromonosporales</taxon>
        <taxon>Micromonosporaceae</taxon>
        <taxon>Phytomonospora</taxon>
    </lineage>
</organism>
<dbReference type="Gene3D" id="6.10.250.3150">
    <property type="match status" value="1"/>
</dbReference>
<dbReference type="Proteomes" id="UP000548476">
    <property type="component" value="Unassembled WGS sequence"/>
</dbReference>
<evidence type="ECO:0000256" key="3">
    <source>
        <dbReference type="SAM" id="SignalP"/>
    </source>
</evidence>
<feature type="coiled-coil region" evidence="1">
    <location>
        <begin position="44"/>
        <end position="92"/>
    </location>
</feature>
<feature type="domain" description="ARB-07466-like C-terminal" evidence="4">
    <location>
        <begin position="217"/>
        <end position="325"/>
    </location>
</feature>
<gene>
    <name evidence="5" type="ORF">HNR73_003716</name>
</gene>
<accession>A0A841FQL9</accession>
<feature type="chain" id="PRO_5032397077" evidence="3">
    <location>
        <begin position="34"/>
        <end position="333"/>
    </location>
</feature>